<dbReference type="GO" id="GO:0009252">
    <property type="term" value="P:peptidoglycan biosynthetic process"/>
    <property type="evidence" value="ECO:0007669"/>
    <property type="project" value="TreeGrafter"/>
</dbReference>
<dbReference type="InterPro" id="IPR018187">
    <property type="entry name" value="Asp/Glu_racemase_AS_1"/>
</dbReference>
<comment type="caution">
    <text evidence="2">The sequence shown here is derived from an EMBL/GenBank/DDBJ whole genome shotgun (WGS) entry which is preliminary data.</text>
</comment>
<dbReference type="PANTHER" id="PTHR21198">
    <property type="entry name" value="GLUTAMATE RACEMASE"/>
    <property type="match status" value="1"/>
</dbReference>
<dbReference type="InterPro" id="IPR015942">
    <property type="entry name" value="Asp/Glu/hydantoin_racemase"/>
</dbReference>
<evidence type="ECO:0000313" key="2">
    <source>
        <dbReference type="EMBL" id="HIW02175.1"/>
    </source>
</evidence>
<gene>
    <name evidence="2" type="ORF">H9892_02420</name>
</gene>
<sequence>MRIGLFDSGVGGLTVMAACKRLLPRASYVYMDDASDAPYGEKSDEEIISAADRCVSALLGAGCGIIVIACNTATAVAAPFLRAKYTDVPVIGLEPAVAPALAAERGKVLLLATPATVRHKSYPPRVIVGAERTLASDVERAYGCPSALHALARRTLAKYRGYSAVVTGCSHYAHLSPYIHCRVYDGADGVARRLLAIISGKAAPL</sequence>
<dbReference type="PANTHER" id="PTHR21198:SF3">
    <property type="entry name" value="GLUTAMATE RACEMASE"/>
    <property type="match status" value="1"/>
</dbReference>
<proteinExistence type="predicted"/>
<dbReference type="PROSITE" id="PS00923">
    <property type="entry name" value="ASP_GLU_RACEMASE_1"/>
    <property type="match status" value="1"/>
</dbReference>
<protein>
    <submittedName>
        <fullName evidence="2">Aspartate/glutamate racemase family protein</fullName>
    </submittedName>
</protein>
<dbReference type="EMBL" id="DXHS01000042">
    <property type="protein sequence ID" value="HIW02175.1"/>
    <property type="molecule type" value="Genomic_DNA"/>
</dbReference>
<evidence type="ECO:0000256" key="1">
    <source>
        <dbReference type="ARBA" id="ARBA00023235"/>
    </source>
</evidence>
<evidence type="ECO:0000313" key="3">
    <source>
        <dbReference type="Proteomes" id="UP000823990"/>
    </source>
</evidence>
<reference evidence="2" key="1">
    <citation type="journal article" date="2021" name="PeerJ">
        <title>Extensive microbial diversity within the chicken gut microbiome revealed by metagenomics and culture.</title>
        <authorList>
            <person name="Gilroy R."/>
            <person name="Ravi A."/>
            <person name="Getino M."/>
            <person name="Pursley I."/>
            <person name="Horton D.L."/>
            <person name="Alikhan N.F."/>
            <person name="Baker D."/>
            <person name="Gharbi K."/>
            <person name="Hall N."/>
            <person name="Watson M."/>
            <person name="Adriaenssens E.M."/>
            <person name="Foster-Nyarko E."/>
            <person name="Jarju S."/>
            <person name="Secka A."/>
            <person name="Antonio M."/>
            <person name="Oren A."/>
            <person name="Chaudhuri R.R."/>
            <person name="La Ragione R."/>
            <person name="Hildebrand F."/>
            <person name="Pallen M.J."/>
        </authorList>
    </citation>
    <scope>NUCLEOTIDE SEQUENCE</scope>
    <source>
        <strain evidence="2">12435</strain>
    </source>
</reference>
<dbReference type="SUPFAM" id="SSF53681">
    <property type="entry name" value="Aspartate/glutamate racemase"/>
    <property type="match status" value="2"/>
</dbReference>
<dbReference type="GO" id="GO:0047661">
    <property type="term" value="F:amino-acid racemase activity"/>
    <property type="evidence" value="ECO:0007669"/>
    <property type="project" value="InterPro"/>
</dbReference>
<accession>A0A9D1Q099</accession>
<dbReference type="InterPro" id="IPR001920">
    <property type="entry name" value="Asp/Glu_race"/>
</dbReference>
<dbReference type="PROSITE" id="PS51257">
    <property type="entry name" value="PROKAR_LIPOPROTEIN"/>
    <property type="match status" value="1"/>
</dbReference>
<organism evidence="2 3">
    <name type="scientific">Candidatus Protoclostridium stercorigallinarum</name>
    <dbReference type="NCBI Taxonomy" id="2838741"/>
    <lineage>
        <taxon>Bacteria</taxon>
        <taxon>Bacillati</taxon>
        <taxon>Bacillota</taxon>
        <taxon>Clostridia</taxon>
        <taxon>Candidatus Protoclostridium</taxon>
    </lineage>
</organism>
<dbReference type="Gene3D" id="3.40.50.1860">
    <property type="match status" value="2"/>
</dbReference>
<reference evidence="2" key="2">
    <citation type="submission" date="2021-04" db="EMBL/GenBank/DDBJ databases">
        <authorList>
            <person name="Gilroy R."/>
        </authorList>
    </citation>
    <scope>NUCLEOTIDE SEQUENCE</scope>
    <source>
        <strain evidence="2">12435</strain>
    </source>
</reference>
<dbReference type="Pfam" id="PF01177">
    <property type="entry name" value="Asp_Glu_race"/>
    <property type="match status" value="1"/>
</dbReference>
<dbReference type="AlphaFoldDB" id="A0A9D1Q099"/>
<keyword evidence="1" id="KW-0413">Isomerase</keyword>
<dbReference type="Proteomes" id="UP000823990">
    <property type="component" value="Unassembled WGS sequence"/>
</dbReference>
<name>A0A9D1Q099_9FIRM</name>